<dbReference type="STRING" id="1196324.A374_17609"/>
<evidence type="ECO:0000313" key="4">
    <source>
        <dbReference type="EMBL" id="EIT83875.1"/>
    </source>
</evidence>
<reference evidence="4 5" key="1">
    <citation type="journal article" date="2012" name="J. Bacteriol.">
        <title>Genome of Bacillus macauensis ZFHKF-1, a Long-Chain-Forming Bacterium.</title>
        <authorList>
            <person name="Cai L."/>
            <person name="Zhang T."/>
        </authorList>
    </citation>
    <scope>NUCLEOTIDE SEQUENCE [LARGE SCALE GENOMIC DNA]</scope>
    <source>
        <strain evidence="4 5">ZFHKF-1</strain>
    </source>
</reference>
<feature type="domain" description="M23ase beta-sheet core" evidence="3">
    <location>
        <begin position="113"/>
        <end position="211"/>
    </location>
</feature>
<protein>
    <submittedName>
        <fullName evidence="4">Peptidase M23</fullName>
    </submittedName>
</protein>
<proteinExistence type="predicted"/>
<feature type="compositionally biased region" description="Basic and acidic residues" evidence="1">
    <location>
        <begin position="227"/>
        <end position="237"/>
    </location>
</feature>
<dbReference type="InterPro" id="IPR011055">
    <property type="entry name" value="Dup_hybrid_motif"/>
</dbReference>
<dbReference type="RefSeq" id="WP_007203591.1">
    <property type="nucleotide sequence ID" value="NZ_AKKV01000042.1"/>
</dbReference>
<dbReference type="eggNOG" id="COG0739">
    <property type="taxonomic scope" value="Bacteria"/>
</dbReference>
<gene>
    <name evidence="4" type="ORF">A374_17609</name>
</gene>
<dbReference type="AlphaFoldDB" id="I8UA97"/>
<dbReference type="Gene3D" id="2.70.70.10">
    <property type="entry name" value="Glucose Permease (Domain IIA)"/>
    <property type="match status" value="1"/>
</dbReference>
<dbReference type="Pfam" id="PF01551">
    <property type="entry name" value="Peptidase_M23"/>
    <property type="match status" value="1"/>
</dbReference>
<sequence>MKDEEKQPKKTVPLKGRKMGKFMKRRWVYPAVYLGFAAIVLISVLWYQNESAKPKTAPNTPYEKQEAVPASMTKEVFKMPAKDVVIKKQFYNAEASAKEKEAALVFYNNIYYQNKGIDIGTESGNSFDVTAAMSGNVVKAAKDPELGFVVEVKHSNGVITHYSSLASIKVKEGDRIKQGDMVGTAGKNSYDKDAKVHAHFEIRKDGMEIDPVSAWEQSTAQIQKLADSMKKDEKKQNEATSTTEKSQKNRSDNATEKDTEKESSSTSENKTNDN</sequence>
<keyword evidence="2" id="KW-0472">Membrane</keyword>
<dbReference type="InterPro" id="IPR016047">
    <property type="entry name" value="M23ase_b-sheet_dom"/>
</dbReference>
<dbReference type="EMBL" id="AKKV01000042">
    <property type="protein sequence ID" value="EIT83875.1"/>
    <property type="molecule type" value="Genomic_DNA"/>
</dbReference>
<name>I8UA97_9BACL</name>
<comment type="caution">
    <text evidence="4">The sequence shown here is derived from an EMBL/GenBank/DDBJ whole genome shotgun (WGS) entry which is preliminary data.</text>
</comment>
<feature type="compositionally biased region" description="Basic and acidic residues" evidence="1">
    <location>
        <begin position="245"/>
        <end position="263"/>
    </location>
</feature>
<keyword evidence="2" id="KW-0812">Transmembrane</keyword>
<dbReference type="SUPFAM" id="SSF51261">
    <property type="entry name" value="Duplicated hybrid motif"/>
    <property type="match status" value="1"/>
</dbReference>
<organism evidence="4 5">
    <name type="scientific">Fictibacillus macauensis ZFHKF-1</name>
    <dbReference type="NCBI Taxonomy" id="1196324"/>
    <lineage>
        <taxon>Bacteria</taxon>
        <taxon>Bacillati</taxon>
        <taxon>Bacillota</taxon>
        <taxon>Bacilli</taxon>
        <taxon>Bacillales</taxon>
        <taxon>Fictibacillaceae</taxon>
        <taxon>Fictibacillus</taxon>
    </lineage>
</organism>
<keyword evidence="2" id="KW-1133">Transmembrane helix</keyword>
<evidence type="ECO:0000256" key="2">
    <source>
        <dbReference type="SAM" id="Phobius"/>
    </source>
</evidence>
<dbReference type="PATRIC" id="fig|1196324.3.peg.3593"/>
<feature type="region of interest" description="Disordered" evidence="1">
    <location>
        <begin position="220"/>
        <end position="274"/>
    </location>
</feature>
<evidence type="ECO:0000259" key="3">
    <source>
        <dbReference type="Pfam" id="PF01551"/>
    </source>
</evidence>
<dbReference type="InterPro" id="IPR050570">
    <property type="entry name" value="Cell_wall_metabolism_enzyme"/>
</dbReference>
<evidence type="ECO:0000256" key="1">
    <source>
        <dbReference type="SAM" id="MobiDB-lite"/>
    </source>
</evidence>
<dbReference type="PANTHER" id="PTHR21666">
    <property type="entry name" value="PEPTIDASE-RELATED"/>
    <property type="match status" value="1"/>
</dbReference>
<accession>I8UA97</accession>
<dbReference type="GO" id="GO:0004222">
    <property type="term" value="F:metalloendopeptidase activity"/>
    <property type="evidence" value="ECO:0007669"/>
    <property type="project" value="TreeGrafter"/>
</dbReference>
<feature type="compositionally biased region" description="Low complexity" evidence="1">
    <location>
        <begin position="264"/>
        <end position="274"/>
    </location>
</feature>
<dbReference type="PANTHER" id="PTHR21666:SF291">
    <property type="entry name" value="STAGE II SPORULATION PROTEIN Q"/>
    <property type="match status" value="1"/>
</dbReference>
<feature type="transmembrane region" description="Helical" evidence="2">
    <location>
        <begin position="27"/>
        <end position="47"/>
    </location>
</feature>
<keyword evidence="5" id="KW-1185">Reference proteome</keyword>
<evidence type="ECO:0000313" key="5">
    <source>
        <dbReference type="Proteomes" id="UP000004080"/>
    </source>
</evidence>
<dbReference type="CDD" id="cd12797">
    <property type="entry name" value="M23_peptidase"/>
    <property type="match status" value="1"/>
</dbReference>
<dbReference type="Proteomes" id="UP000004080">
    <property type="component" value="Unassembled WGS sequence"/>
</dbReference>